<dbReference type="InterPro" id="IPR036388">
    <property type="entry name" value="WH-like_DNA-bd_sf"/>
</dbReference>
<organism evidence="5 6">
    <name type="scientific">Martelella mediterranea</name>
    <dbReference type="NCBI Taxonomy" id="293089"/>
    <lineage>
        <taxon>Bacteria</taxon>
        <taxon>Pseudomonadati</taxon>
        <taxon>Pseudomonadota</taxon>
        <taxon>Alphaproteobacteria</taxon>
        <taxon>Hyphomicrobiales</taxon>
        <taxon>Aurantimonadaceae</taxon>
        <taxon>Martelella</taxon>
    </lineage>
</organism>
<dbReference type="Gene3D" id="1.10.10.10">
    <property type="entry name" value="Winged helix-like DNA-binding domain superfamily/Winged helix DNA-binding domain"/>
    <property type="match status" value="1"/>
</dbReference>
<dbReference type="GO" id="GO:0043565">
    <property type="term" value="F:sequence-specific DNA binding"/>
    <property type="evidence" value="ECO:0007669"/>
    <property type="project" value="InterPro"/>
</dbReference>
<keyword evidence="3" id="KW-0804">Transcription</keyword>
<dbReference type="InterPro" id="IPR019887">
    <property type="entry name" value="Tscrpt_reg_AsnC/Lrp_C"/>
</dbReference>
<evidence type="ECO:0000313" key="6">
    <source>
        <dbReference type="Proteomes" id="UP000295097"/>
    </source>
</evidence>
<dbReference type="InterPro" id="IPR000485">
    <property type="entry name" value="AsnC-type_HTH_dom"/>
</dbReference>
<dbReference type="PROSITE" id="PS50956">
    <property type="entry name" value="HTH_ASNC_2"/>
    <property type="match status" value="1"/>
</dbReference>
<dbReference type="OrthoDB" id="7847328at2"/>
<dbReference type="InterPro" id="IPR036390">
    <property type="entry name" value="WH_DNA-bd_sf"/>
</dbReference>
<dbReference type="GO" id="GO:0006355">
    <property type="term" value="P:regulation of DNA-templated transcription"/>
    <property type="evidence" value="ECO:0007669"/>
    <property type="project" value="UniProtKB-ARBA"/>
</dbReference>
<dbReference type="PROSITE" id="PS00519">
    <property type="entry name" value="HTH_ASNC_1"/>
    <property type="match status" value="1"/>
</dbReference>
<dbReference type="GO" id="GO:0043200">
    <property type="term" value="P:response to amino acid"/>
    <property type="evidence" value="ECO:0007669"/>
    <property type="project" value="TreeGrafter"/>
</dbReference>
<comment type="caution">
    <text evidence="5">The sequence shown here is derived from an EMBL/GenBank/DDBJ whole genome shotgun (WGS) entry which is preliminary data.</text>
</comment>
<dbReference type="Pfam" id="PF13412">
    <property type="entry name" value="HTH_24"/>
    <property type="match status" value="1"/>
</dbReference>
<dbReference type="SUPFAM" id="SSF54909">
    <property type="entry name" value="Dimeric alpha+beta barrel"/>
    <property type="match status" value="1"/>
</dbReference>
<dbReference type="CDD" id="cd00090">
    <property type="entry name" value="HTH_ARSR"/>
    <property type="match status" value="1"/>
</dbReference>
<dbReference type="GO" id="GO:0005829">
    <property type="term" value="C:cytosol"/>
    <property type="evidence" value="ECO:0007669"/>
    <property type="project" value="TreeGrafter"/>
</dbReference>
<dbReference type="InterPro" id="IPR011991">
    <property type="entry name" value="ArsR-like_HTH"/>
</dbReference>
<dbReference type="RefSeq" id="WP_132307398.1">
    <property type="nucleotide sequence ID" value="NZ_SMAR01000001.1"/>
</dbReference>
<feature type="domain" description="HTH asnC-type" evidence="4">
    <location>
        <begin position="2"/>
        <end position="63"/>
    </location>
</feature>
<dbReference type="Gene3D" id="3.30.70.920">
    <property type="match status" value="1"/>
</dbReference>
<dbReference type="PANTHER" id="PTHR30154">
    <property type="entry name" value="LEUCINE-RESPONSIVE REGULATORY PROTEIN"/>
    <property type="match status" value="1"/>
</dbReference>
<dbReference type="InterPro" id="IPR019885">
    <property type="entry name" value="Tscrpt_reg_HTH_AsnC-type_CS"/>
</dbReference>
<proteinExistence type="predicted"/>
<evidence type="ECO:0000256" key="1">
    <source>
        <dbReference type="ARBA" id="ARBA00023015"/>
    </source>
</evidence>
<evidence type="ECO:0000259" key="4">
    <source>
        <dbReference type="PROSITE" id="PS50956"/>
    </source>
</evidence>
<evidence type="ECO:0000256" key="3">
    <source>
        <dbReference type="ARBA" id="ARBA00023163"/>
    </source>
</evidence>
<keyword evidence="6" id="KW-1185">Reference proteome</keyword>
<evidence type="ECO:0000256" key="2">
    <source>
        <dbReference type="ARBA" id="ARBA00023125"/>
    </source>
</evidence>
<gene>
    <name evidence="5" type="ORF">EDC90_100195</name>
</gene>
<dbReference type="SUPFAM" id="SSF46785">
    <property type="entry name" value="Winged helix' DNA-binding domain"/>
    <property type="match status" value="1"/>
</dbReference>
<dbReference type="AlphaFoldDB" id="A0A4R3NXI3"/>
<dbReference type="SMART" id="SM00344">
    <property type="entry name" value="HTH_ASNC"/>
    <property type="match status" value="1"/>
</dbReference>
<dbReference type="InterPro" id="IPR011008">
    <property type="entry name" value="Dimeric_a/b-barrel"/>
</dbReference>
<evidence type="ECO:0000313" key="5">
    <source>
        <dbReference type="EMBL" id="TCT44957.1"/>
    </source>
</evidence>
<reference evidence="5 6" key="1">
    <citation type="submission" date="2019-03" db="EMBL/GenBank/DDBJ databases">
        <title>Freshwater and sediment microbial communities from various areas in North America, analyzing microbe dynamics in response to fracking.</title>
        <authorList>
            <person name="Lamendella R."/>
        </authorList>
    </citation>
    <scope>NUCLEOTIDE SEQUENCE [LARGE SCALE GENOMIC DNA]</scope>
    <source>
        <strain evidence="5 6">175.2</strain>
    </source>
</reference>
<dbReference type="Pfam" id="PF01037">
    <property type="entry name" value="AsnC_trans_reg"/>
    <property type="match status" value="1"/>
</dbReference>
<dbReference type="Proteomes" id="UP000295097">
    <property type="component" value="Unassembled WGS sequence"/>
</dbReference>
<protein>
    <submittedName>
        <fullName evidence="5">Lrp/AsnC family transcriptional regulator</fullName>
    </submittedName>
</protein>
<accession>A0A4R3NXI3</accession>
<dbReference type="PRINTS" id="PR00033">
    <property type="entry name" value="HTHASNC"/>
</dbReference>
<dbReference type="PANTHER" id="PTHR30154:SF17">
    <property type="entry name" value="DNA-BINDING TRANSCRIPTIONAL ACTIVATOR DECR"/>
    <property type="match status" value="1"/>
</dbReference>
<keyword evidence="1" id="KW-0805">Transcription regulation</keyword>
<name>A0A4R3NXI3_9HYPH</name>
<keyword evidence="2" id="KW-0238">DNA-binding</keyword>
<dbReference type="InterPro" id="IPR019888">
    <property type="entry name" value="Tscrpt_reg_AsnC-like"/>
</dbReference>
<dbReference type="EMBL" id="SMAR01000001">
    <property type="protein sequence ID" value="TCT44957.1"/>
    <property type="molecule type" value="Genomic_DNA"/>
</dbReference>
<sequence>MLDQRDRRIVEYLQHDADMPVTDLADLVGLSASACWRRIKSLEESGLITRRVALVDRRKANVGMTVFVAVRTSRHSIEWLESFRSAIADIPEIVEAYRLTGDMDYLLRMVVPDVEVYDAVYKQLIARLDFTDISSFIGMEELKYTTAVPMNYLI</sequence>